<dbReference type="RefSeq" id="WP_090239045.1">
    <property type="nucleotide sequence ID" value="NZ_CAXBNE010000169.1"/>
</dbReference>
<dbReference type="AlphaFoldDB" id="A0A1I3DDX3"/>
<sequence>MHKFLTLAACLLLGACASNPQTVYQQDVVAGTSPMAKSTLEAIHNSKAIPLPLDAGLLAPQWPISAAEPRMDFGSSISNYRIFSLQLKKGERYTLNVHSLCNKPCLGVSKFALKPRALLLDAYGAVIADKPSHASAVVGQISLRWDGEATEDGTYYLLVAADNDDLGQTIVIDDVWVNNSPLMAVKVDMHSSPFGKISAFSSPRKD</sequence>
<feature type="chain" id="PRO_5017393144" description="Lipoprotein" evidence="1">
    <location>
        <begin position="21"/>
        <end position="206"/>
    </location>
</feature>
<proteinExistence type="predicted"/>
<feature type="signal peptide" evidence="1">
    <location>
        <begin position="1"/>
        <end position="20"/>
    </location>
</feature>
<accession>A0A1I3DDX3</accession>
<evidence type="ECO:0000256" key="1">
    <source>
        <dbReference type="SAM" id="SignalP"/>
    </source>
</evidence>
<evidence type="ECO:0008006" key="4">
    <source>
        <dbReference type="Google" id="ProtNLM"/>
    </source>
</evidence>
<evidence type="ECO:0000313" key="2">
    <source>
        <dbReference type="EMBL" id="SFH84671.1"/>
    </source>
</evidence>
<dbReference type="EMBL" id="FOQL01000001">
    <property type="protein sequence ID" value="SFH84671.1"/>
    <property type="molecule type" value="Genomic_DNA"/>
</dbReference>
<organism evidence="2 3">
    <name type="scientific">Pseudomonas guineae</name>
    <dbReference type="NCBI Taxonomy" id="425504"/>
    <lineage>
        <taxon>Bacteria</taxon>
        <taxon>Pseudomonadati</taxon>
        <taxon>Pseudomonadota</taxon>
        <taxon>Gammaproteobacteria</taxon>
        <taxon>Pseudomonadales</taxon>
        <taxon>Pseudomonadaceae</taxon>
        <taxon>Pseudomonas</taxon>
    </lineage>
</organism>
<dbReference type="PROSITE" id="PS51257">
    <property type="entry name" value="PROKAR_LIPOPROTEIN"/>
    <property type="match status" value="1"/>
</dbReference>
<keyword evidence="3" id="KW-1185">Reference proteome</keyword>
<protein>
    <recommendedName>
        <fullName evidence="4">Lipoprotein</fullName>
    </recommendedName>
</protein>
<keyword evidence="1" id="KW-0732">Signal</keyword>
<evidence type="ECO:0000313" key="3">
    <source>
        <dbReference type="Proteomes" id="UP000243606"/>
    </source>
</evidence>
<dbReference type="Proteomes" id="UP000243606">
    <property type="component" value="Unassembled WGS sequence"/>
</dbReference>
<gene>
    <name evidence="2" type="ORF">SAMN05216206_0465</name>
</gene>
<dbReference type="OrthoDB" id="6864997at2"/>
<dbReference type="STRING" id="425504.SAMN05216206_0465"/>
<name>A0A1I3DDX3_9PSED</name>
<reference evidence="3" key="1">
    <citation type="submission" date="2016-10" db="EMBL/GenBank/DDBJ databases">
        <authorList>
            <person name="Varghese N."/>
            <person name="Submissions S."/>
        </authorList>
    </citation>
    <scope>NUCLEOTIDE SEQUENCE [LARGE SCALE GENOMIC DNA]</scope>
    <source>
        <strain evidence="3">LMG 24016</strain>
    </source>
</reference>